<name>A0A0F8ZBV5_9ZZZZ</name>
<gene>
    <name evidence="1" type="ORF">LCGC14_3053370</name>
</gene>
<organism evidence="1">
    <name type="scientific">marine sediment metagenome</name>
    <dbReference type="NCBI Taxonomy" id="412755"/>
    <lineage>
        <taxon>unclassified sequences</taxon>
        <taxon>metagenomes</taxon>
        <taxon>ecological metagenomes</taxon>
    </lineage>
</organism>
<evidence type="ECO:0000313" key="1">
    <source>
        <dbReference type="EMBL" id="KKK57546.1"/>
    </source>
</evidence>
<dbReference type="EMBL" id="LAZR01064422">
    <property type="protein sequence ID" value="KKK57546.1"/>
    <property type="molecule type" value="Genomic_DNA"/>
</dbReference>
<reference evidence="1" key="1">
    <citation type="journal article" date="2015" name="Nature">
        <title>Complex archaea that bridge the gap between prokaryotes and eukaryotes.</title>
        <authorList>
            <person name="Spang A."/>
            <person name="Saw J.H."/>
            <person name="Jorgensen S.L."/>
            <person name="Zaremba-Niedzwiedzka K."/>
            <person name="Martijn J."/>
            <person name="Lind A.E."/>
            <person name="van Eijk R."/>
            <person name="Schleper C."/>
            <person name="Guy L."/>
            <person name="Ettema T.J."/>
        </authorList>
    </citation>
    <scope>NUCLEOTIDE SEQUENCE</scope>
</reference>
<dbReference type="InterPro" id="IPR032342">
    <property type="entry name" value="DUF4861"/>
</dbReference>
<sequence>MNTLLKIASISSLILLSSCSTKTPQTSVHARYVPERMDDFAFENDKVAFRVYGPALTDSAENNGTDCWLKRVDYPIVDKWYKGHEQGISYHEDHG</sequence>
<dbReference type="PROSITE" id="PS51257">
    <property type="entry name" value="PROKAR_LIPOPROTEIN"/>
    <property type="match status" value="1"/>
</dbReference>
<comment type="caution">
    <text evidence="1">The sequence shown here is derived from an EMBL/GenBank/DDBJ whole genome shotgun (WGS) entry which is preliminary data.</text>
</comment>
<dbReference type="Pfam" id="PF16153">
    <property type="entry name" value="DUF4861"/>
    <property type="match status" value="1"/>
</dbReference>
<proteinExistence type="predicted"/>
<feature type="non-terminal residue" evidence="1">
    <location>
        <position position="95"/>
    </location>
</feature>
<protein>
    <recommendedName>
        <fullName evidence="2">DUF4861 domain-containing protein</fullName>
    </recommendedName>
</protein>
<evidence type="ECO:0008006" key="2">
    <source>
        <dbReference type="Google" id="ProtNLM"/>
    </source>
</evidence>
<dbReference type="AlphaFoldDB" id="A0A0F8ZBV5"/>
<accession>A0A0F8ZBV5</accession>